<evidence type="ECO:0000313" key="1">
    <source>
        <dbReference type="EMBL" id="MCI59416.1"/>
    </source>
</evidence>
<sequence length="30" mass="3211">GAEVENLLPRQFRGCGWGEKVAPGAKNVVK</sequence>
<feature type="non-terminal residue" evidence="1">
    <location>
        <position position="1"/>
    </location>
</feature>
<protein>
    <submittedName>
        <fullName evidence="1">Uncharacterized protein</fullName>
    </submittedName>
</protein>
<comment type="caution">
    <text evidence="1">The sequence shown here is derived from an EMBL/GenBank/DDBJ whole genome shotgun (WGS) entry which is preliminary data.</text>
</comment>
<evidence type="ECO:0000313" key="2">
    <source>
        <dbReference type="Proteomes" id="UP000265520"/>
    </source>
</evidence>
<reference evidence="1 2" key="1">
    <citation type="journal article" date="2018" name="Front. Plant Sci.">
        <title>Red Clover (Trifolium pratense) and Zigzag Clover (T. medium) - A Picture of Genomic Similarities and Differences.</title>
        <authorList>
            <person name="Dluhosova J."/>
            <person name="Istvanek J."/>
            <person name="Nedelnik J."/>
            <person name="Repkova J."/>
        </authorList>
    </citation>
    <scope>NUCLEOTIDE SEQUENCE [LARGE SCALE GENOMIC DNA]</scope>
    <source>
        <strain evidence="2">cv. 10/8</strain>
        <tissue evidence="1">Leaf</tissue>
    </source>
</reference>
<organism evidence="1 2">
    <name type="scientific">Trifolium medium</name>
    <dbReference type="NCBI Taxonomy" id="97028"/>
    <lineage>
        <taxon>Eukaryota</taxon>
        <taxon>Viridiplantae</taxon>
        <taxon>Streptophyta</taxon>
        <taxon>Embryophyta</taxon>
        <taxon>Tracheophyta</taxon>
        <taxon>Spermatophyta</taxon>
        <taxon>Magnoliopsida</taxon>
        <taxon>eudicotyledons</taxon>
        <taxon>Gunneridae</taxon>
        <taxon>Pentapetalae</taxon>
        <taxon>rosids</taxon>
        <taxon>fabids</taxon>
        <taxon>Fabales</taxon>
        <taxon>Fabaceae</taxon>
        <taxon>Papilionoideae</taxon>
        <taxon>50 kb inversion clade</taxon>
        <taxon>NPAAA clade</taxon>
        <taxon>Hologalegina</taxon>
        <taxon>IRL clade</taxon>
        <taxon>Trifolieae</taxon>
        <taxon>Trifolium</taxon>
    </lineage>
</organism>
<dbReference type="Proteomes" id="UP000265520">
    <property type="component" value="Unassembled WGS sequence"/>
</dbReference>
<keyword evidence="2" id="KW-1185">Reference proteome</keyword>
<proteinExistence type="predicted"/>
<accession>A0A392TH30</accession>
<dbReference type="AlphaFoldDB" id="A0A392TH30"/>
<name>A0A392TH30_9FABA</name>
<dbReference type="EMBL" id="LXQA010563144">
    <property type="protein sequence ID" value="MCI59416.1"/>
    <property type="molecule type" value="Genomic_DNA"/>
</dbReference>